<protein>
    <submittedName>
        <fullName evidence="1">Uncharacterized protein</fullName>
    </submittedName>
</protein>
<evidence type="ECO:0000313" key="1">
    <source>
        <dbReference type="EMBL" id="GIY69163.1"/>
    </source>
</evidence>
<name>A0AAV4VGJ5_CAEEX</name>
<organism evidence="1 2">
    <name type="scientific">Caerostris extrusa</name>
    <name type="common">Bark spider</name>
    <name type="synonym">Caerostris bankana</name>
    <dbReference type="NCBI Taxonomy" id="172846"/>
    <lineage>
        <taxon>Eukaryota</taxon>
        <taxon>Metazoa</taxon>
        <taxon>Ecdysozoa</taxon>
        <taxon>Arthropoda</taxon>
        <taxon>Chelicerata</taxon>
        <taxon>Arachnida</taxon>
        <taxon>Araneae</taxon>
        <taxon>Araneomorphae</taxon>
        <taxon>Entelegynae</taxon>
        <taxon>Araneoidea</taxon>
        <taxon>Araneidae</taxon>
        <taxon>Caerostris</taxon>
    </lineage>
</organism>
<comment type="caution">
    <text evidence="1">The sequence shown here is derived from an EMBL/GenBank/DDBJ whole genome shotgun (WGS) entry which is preliminary data.</text>
</comment>
<accession>A0AAV4VGJ5</accession>
<sequence>MFRGQDRTDYPRMLRPLYQIGQRLKYLFMDDVGEIIIRENLLQERLVNIRNVRVVLKECLEFQALIPEIPGAITDVSKSVLNESFECEKGRHRKEWV</sequence>
<dbReference type="AlphaFoldDB" id="A0AAV4VGJ5"/>
<dbReference type="EMBL" id="BPLR01014499">
    <property type="protein sequence ID" value="GIY69163.1"/>
    <property type="molecule type" value="Genomic_DNA"/>
</dbReference>
<gene>
    <name evidence="1" type="ORF">CEXT_813681</name>
</gene>
<keyword evidence="2" id="KW-1185">Reference proteome</keyword>
<reference evidence="1 2" key="1">
    <citation type="submission" date="2021-06" db="EMBL/GenBank/DDBJ databases">
        <title>Caerostris extrusa draft genome.</title>
        <authorList>
            <person name="Kono N."/>
            <person name="Arakawa K."/>
        </authorList>
    </citation>
    <scope>NUCLEOTIDE SEQUENCE [LARGE SCALE GENOMIC DNA]</scope>
</reference>
<proteinExistence type="predicted"/>
<evidence type="ECO:0000313" key="2">
    <source>
        <dbReference type="Proteomes" id="UP001054945"/>
    </source>
</evidence>
<dbReference type="Proteomes" id="UP001054945">
    <property type="component" value="Unassembled WGS sequence"/>
</dbReference>